<keyword evidence="1" id="KW-0472">Membrane</keyword>
<dbReference type="RefSeq" id="WP_202833948.1">
    <property type="nucleotide sequence ID" value="NZ_JAETWB010000016.1"/>
</dbReference>
<comment type="caution">
    <text evidence="2">The sequence shown here is derived from an EMBL/GenBank/DDBJ whole genome shotgun (WGS) entry which is preliminary data.</text>
</comment>
<evidence type="ECO:0000313" key="2">
    <source>
        <dbReference type="EMBL" id="MBL6080718.1"/>
    </source>
</evidence>
<accession>A0ABS1U7S3</accession>
<dbReference type="InterPro" id="IPR043130">
    <property type="entry name" value="CDP-OH_PTrfase_TM_dom"/>
</dbReference>
<sequence length="214" mass="21716">MQSGDRRPIAARETAPAARIAGWLIRRGASPNSISLAGMAAGIGAGLALAGIAWWPEAARPLWLLAALLVQARLAANLLDGMVAIGRGVASPVGELYNEVPDRISDTAVLLGLGIAADGNAALGFAAALAAMATAYVRVTARSAGAPSDFGGPMAKQHRMAVVTGLALFCAVTPVGWQGIGETPLAVIVLAAIALLSALTAWLRLRRAALRLAA</sequence>
<reference evidence="2 3" key="1">
    <citation type="submission" date="2021-01" db="EMBL/GenBank/DDBJ databases">
        <title>Belnapia mucosa sp. nov. and Belnapia arida sp. nov., isolated from the Tabernas Desert (Almeria, Spain).</title>
        <authorList>
            <person name="Molina-Menor E."/>
            <person name="Vidal-Verdu A."/>
            <person name="Calonge A."/>
            <person name="Satari L."/>
            <person name="Pereto J."/>
            <person name="Porcar M."/>
        </authorList>
    </citation>
    <scope>NUCLEOTIDE SEQUENCE [LARGE SCALE GENOMIC DNA]</scope>
    <source>
        <strain evidence="2 3">T18</strain>
    </source>
</reference>
<feature type="transmembrane region" description="Helical" evidence="1">
    <location>
        <begin position="160"/>
        <end position="180"/>
    </location>
</feature>
<evidence type="ECO:0000256" key="1">
    <source>
        <dbReference type="SAM" id="Phobius"/>
    </source>
</evidence>
<gene>
    <name evidence="2" type="ORF">JMJ56_22125</name>
</gene>
<dbReference type="EMBL" id="JAETWB010000016">
    <property type="protein sequence ID" value="MBL6080718.1"/>
    <property type="molecule type" value="Genomic_DNA"/>
</dbReference>
<keyword evidence="1" id="KW-0812">Transmembrane</keyword>
<evidence type="ECO:0000313" key="3">
    <source>
        <dbReference type="Proteomes" id="UP000660885"/>
    </source>
</evidence>
<feature type="transmembrane region" description="Helical" evidence="1">
    <location>
        <begin position="34"/>
        <end position="55"/>
    </location>
</feature>
<dbReference type="Proteomes" id="UP000660885">
    <property type="component" value="Unassembled WGS sequence"/>
</dbReference>
<protein>
    <submittedName>
        <fullName evidence="2">CDP-alcohol phosphatidyltransferase family protein</fullName>
    </submittedName>
</protein>
<dbReference type="Gene3D" id="1.20.120.1760">
    <property type="match status" value="1"/>
</dbReference>
<feature type="transmembrane region" description="Helical" evidence="1">
    <location>
        <begin position="186"/>
        <end position="205"/>
    </location>
</feature>
<keyword evidence="1" id="KW-1133">Transmembrane helix</keyword>
<organism evidence="2 3">
    <name type="scientific">Belnapia arida</name>
    <dbReference type="NCBI Taxonomy" id="2804533"/>
    <lineage>
        <taxon>Bacteria</taxon>
        <taxon>Pseudomonadati</taxon>
        <taxon>Pseudomonadota</taxon>
        <taxon>Alphaproteobacteria</taxon>
        <taxon>Acetobacterales</taxon>
        <taxon>Roseomonadaceae</taxon>
        <taxon>Belnapia</taxon>
    </lineage>
</organism>
<feature type="transmembrane region" description="Helical" evidence="1">
    <location>
        <begin position="121"/>
        <end position="139"/>
    </location>
</feature>
<keyword evidence="3" id="KW-1185">Reference proteome</keyword>
<proteinExistence type="predicted"/>
<name>A0ABS1U7S3_9PROT</name>